<evidence type="ECO:0000313" key="2">
    <source>
        <dbReference type="Proteomes" id="UP000821845"/>
    </source>
</evidence>
<accession>A0ACB7S5L3</accession>
<evidence type="ECO:0000313" key="1">
    <source>
        <dbReference type="EMBL" id="KAH6930163.1"/>
    </source>
</evidence>
<sequence>MEESSGVVTSTCRGTAVQDNANGTGREGETDIIDAQATTGSKRKRPSGSTVTGVDLVERVPRTLQRFRALILKRLLYLWRTPFLLITGWIIPIAIAGLSNQIFYIYSLRKAPEESFTNLSTILSEGSAESPARTFIGEPTAGDNNSLSYRFLLDSQNITYDIFTDVLSSLRAKYNEDYFGYLSTYAFGSVFNKTV</sequence>
<name>A0ACB7S5L3_HYAAI</name>
<gene>
    <name evidence="1" type="ORF">HPB50_011265</name>
</gene>
<reference evidence="1" key="1">
    <citation type="submission" date="2020-05" db="EMBL/GenBank/DDBJ databases">
        <title>Large-scale comparative analyses of tick genomes elucidate their genetic diversity and vector capacities.</title>
        <authorList>
            <person name="Jia N."/>
            <person name="Wang J."/>
            <person name="Shi W."/>
            <person name="Du L."/>
            <person name="Sun Y."/>
            <person name="Zhan W."/>
            <person name="Jiang J."/>
            <person name="Wang Q."/>
            <person name="Zhang B."/>
            <person name="Ji P."/>
            <person name="Sakyi L.B."/>
            <person name="Cui X."/>
            <person name="Yuan T."/>
            <person name="Jiang B."/>
            <person name="Yang W."/>
            <person name="Lam T.T.-Y."/>
            <person name="Chang Q."/>
            <person name="Ding S."/>
            <person name="Wang X."/>
            <person name="Zhu J."/>
            <person name="Ruan X."/>
            <person name="Zhao L."/>
            <person name="Wei J."/>
            <person name="Que T."/>
            <person name="Du C."/>
            <person name="Cheng J."/>
            <person name="Dai P."/>
            <person name="Han X."/>
            <person name="Huang E."/>
            <person name="Gao Y."/>
            <person name="Liu J."/>
            <person name="Shao H."/>
            <person name="Ye R."/>
            <person name="Li L."/>
            <person name="Wei W."/>
            <person name="Wang X."/>
            <person name="Wang C."/>
            <person name="Yang T."/>
            <person name="Huo Q."/>
            <person name="Li W."/>
            <person name="Guo W."/>
            <person name="Chen H."/>
            <person name="Zhou L."/>
            <person name="Ni X."/>
            <person name="Tian J."/>
            <person name="Zhou Y."/>
            <person name="Sheng Y."/>
            <person name="Liu T."/>
            <person name="Pan Y."/>
            <person name="Xia L."/>
            <person name="Li J."/>
            <person name="Zhao F."/>
            <person name="Cao W."/>
        </authorList>
    </citation>
    <scope>NUCLEOTIDE SEQUENCE</scope>
    <source>
        <strain evidence="1">Hyas-2018</strain>
    </source>
</reference>
<comment type="caution">
    <text evidence="1">The sequence shown here is derived from an EMBL/GenBank/DDBJ whole genome shotgun (WGS) entry which is preliminary data.</text>
</comment>
<protein>
    <submittedName>
        <fullName evidence="1">Uncharacterized protein</fullName>
    </submittedName>
</protein>
<dbReference type="EMBL" id="CM023485">
    <property type="protein sequence ID" value="KAH6930163.1"/>
    <property type="molecule type" value="Genomic_DNA"/>
</dbReference>
<organism evidence="1 2">
    <name type="scientific">Hyalomma asiaticum</name>
    <name type="common">Tick</name>
    <dbReference type="NCBI Taxonomy" id="266040"/>
    <lineage>
        <taxon>Eukaryota</taxon>
        <taxon>Metazoa</taxon>
        <taxon>Ecdysozoa</taxon>
        <taxon>Arthropoda</taxon>
        <taxon>Chelicerata</taxon>
        <taxon>Arachnida</taxon>
        <taxon>Acari</taxon>
        <taxon>Parasitiformes</taxon>
        <taxon>Ixodida</taxon>
        <taxon>Ixodoidea</taxon>
        <taxon>Ixodidae</taxon>
        <taxon>Hyalomminae</taxon>
        <taxon>Hyalomma</taxon>
    </lineage>
</organism>
<proteinExistence type="predicted"/>
<keyword evidence="2" id="KW-1185">Reference proteome</keyword>
<dbReference type="Proteomes" id="UP000821845">
    <property type="component" value="Chromosome 5"/>
</dbReference>